<gene>
    <name evidence="1" type="ORF">IQ16_05289</name>
</gene>
<comment type="caution">
    <text evidence="1">The sequence shown here is derived from an EMBL/GenBank/DDBJ whole genome shotgun (WGS) entry which is preliminary data.</text>
</comment>
<dbReference type="AlphaFoldDB" id="A0A562R924"/>
<accession>A0A562R924</accession>
<evidence type="ECO:0000313" key="1">
    <source>
        <dbReference type="EMBL" id="TWI65551.1"/>
    </source>
</evidence>
<name>A0A562R924_9BRAD</name>
<dbReference type="EMBL" id="VLLA01000015">
    <property type="protein sequence ID" value="TWI65551.1"/>
    <property type="molecule type" value="Genomic_DNA"/>
</dbReference>
<dbReference type="Proteomes" id="UP000316291">
    <property type="component" value="Unassembled WGS sequence"/>
</dbReference>
<organism evidence="1 2">
    <name type="scientific">Bradyrhizobium huanghuaihaiense</name>
    <dbReference type="NCBI Taxonomy" id="990078"/>
    <lineage>
        <taxon>Bacteria</taxon>
        <taxon>Pseudomonadati</taxon>
        <taxon>Pseudomonadota</taxon>
        <taxon>Alphaproteobacteria</taxon>
        <taxon>Hyphomicrobiales</taxon>
        <taxon>Nitrobacteraceae</taxon>
        <taxon>Bradyrhizobium</taxon>
    </lineage>
</organism>
<reference evidence="1 2" key="1">
    <citation type="journal article" date="2015" name="Stand. Genomic Sci.">
        <title>Genomic Encyclopedia of Bacterial and Archaeal Type Strains, Phase III: the genomes of soil and plant-associated and newly described type strains.</title>
        <authorList>
            <person name="Whitman W.B."/>
            <person name="Woyke T."/>
            <person name="Klenk H.P."/>
            <person name="Zhou Y."/>
            <person name="Lilburn T.G."/>
            <person name="Beck B.J."/>
            <person name="De Vos P."/>
            <person name="Vandamme P."/>
            <person name="Eisen J.A."/>
            <person name="Garrity G."/>
            <person name="Hugenholtz P."/>
            <person name="Kyrpides N.C."/>
        </authorList>
    </citation>
    <scope>NUCLEOTIDE SEQUENCE [LARGE SCALE GENOMIC DNA]</scope>
    <source>
        <strain evidence="1 2">CGMCC 1.10948</strain>
    </source>
</reference>
<sequence>MFESLEPSKAHMVRPSVCSVDQSIGLAGQFVMQSTVDKSSDNLECRLAALDNEVGNAASFSALGKGAVHCLDDVSAHTEVAQAALGLESDHPFLWRGGCGEAHLLQVLKTTDHQAPDLGIGLTGILRAKIDRACLIGHQPDLSVEPRPSFRRDFPLERIADLVLRLWTEFDGDQFLGASAQALADVVAGDHEIRSFLIYSPNEKTNVRVVGVPMIDSHPIEARTKVDFHLSGEIAGKGLQVGHVAGVLG</sequence>
<evidence type="ECO:0000313" key="2">
    <source>
        <dbReference type="Proteomes" id="UP000316291"/>
    </source>
</evidence>
<keyword evidence="2" id="KW-1185">Reference proteome</keyword>
<proteinExistence type="predicted"/>
<protein>
    <submittedName>
        <fullName evidence="1">Uncharacterized protein</fullName>
    </submittedName>
</protein>